<dbReference type="OrthoDB" id="10432331at2759"/>
<sequence>MSRCCVTRAACERGGLQECSVIHLLLMGNRESISRKRRALQILLQLITDPNYIAKNQVESHKPSQSHMSTLSTSPVRHSTLSSRIVKAHGLSTEKMQDILQGYEAALRIANQFDEQSDDFTEGEQTCRFEREEGDARRERLEAKDVLREAEIYDLVQAEESGKSREEGDARRERLEAESALREAGINDLVDAERFGELREEGDARRERREAESVLREAGINDLIEAEEFGE</sequence>
<dbReference type="Proteomes" id="UP000310066">
    <property type="component" value="Unassembled WGS sequence"/>
</dbReference>
<gene>
    <name evidence="1" type="ORF">B0A54_03801</name>
</gene>
<organism evidence="1 2">
    <name type="scientific">Friedmanniomyces endolithicus</name>
    <dbReference type="NCBI Taxonomy" id="329885"/>
    <lineage>
        <taxon>Eukaryota</taxon>
        <taxon>Fungi</taxon>
        <taxon>Dikarya</taxon>
        <taxon>Ascomycota</taxon>
        <taxon>Pezizomycotina</taxon>
        <taxon>Dothideomycetes</taxon>
        <taxon>Dothideomycetidae</taxon>
        <taxon>Mycosphaerellales</taxon>
        <taxon>Teratosphaeriaceae</taxon>
        <taxon>Friedmanniomyces</taxon>
    </lineage>
</organism>
<name>A0A4U0VFC2_9PEZI</name>
<dbReference type="EMBL" id="NAJP01000007">
    <property type="protein sequence ID" value="TKA46845.1"/>
    <property type="molecule type" value="Genomic_DNA"/>
</dbReference>
<protein>
    <submittedName>
        <fullName evidence="1">Uncharacterized protein</fullName>
    </submittedName>
</protein>
<evidence type="ECO:0000313" key="1">
    <source>
        <dbReference type="EMBL" id="TKA46845.1"/>
    </source>
</evidence>
<comment type="caution">
    <text evidence="1">The sequence shown here is derived from an EMBL/GenBank/DDBJ whole genome shotgun (WGS) entry which is preliminary data.</text>
</comment>
<reference evidence="1 2" key="1">
    <citation type="submission" date="2017-03" db="EMBL/GenBank/DDBJ databases">
        <title>Genomes of endolithic fungi from Antarctica.</title>
        <authorList>
            <person name="Coleine C."/>
            <person name="Masonjones S."/>
            <person name="Stajich J.E."/>
        </authorList>
    </citation>
    <scope>NUCLEOTIDE SEQUENCE [LARGE SCALE GENOMIC DNA]</scope>
    <source>
        <strain evidence="1 2">CCFEE 5311</strain>
    </source>
</reference>
<proteinExistence type="predicted"/>
<evidence type="ECO:0000313" key="2">
    <source>
        <dbReference type="Proteomes" id="UP000310066"/>
    </source>
</evidence>
<accession>A0A4U0VFC2</accession>
<dbReference type="AlphaFoldDB" id="A0A4U0VFC2"/>